<dbReference type="NCBIfam" id="TIGR00756">
    <property type="entry name" value="PPR"/>
    <property type="match status" value="1"/>
</dbReference>
<evidence type="ECO:0000313" key="4">
    <source>
        <dbReference type="Proteomes" id="UP001472677"/>
    </source>
</evidence>
<keyword evidence="1" id="KW-0677">Repeat</keyword>
<protein>
    <recommendedName>
        <fullName evidence="5">Pentatricopeptide repeat-containing protein</fullName>
    </recommendedName>
</protein>
<dbReference type="EMBL" id="JBBPBM010001386">
    <property type="protein sequence ID" value="KAK8484572.1"/>
    <property type="molecule type" value="Genomic_DNA"/>
</dbReference>
<evidence type="ECO:0000256" key="2">
    <source>
        <dbReference type="PROSITE-ProRule" id="PRU00708"/>
    </source>
</evidence>
<dbReference type="PROSITE" id="PS51375">
    <property type="entry name" value="PPR"/>
    <property type="match status" value="1"/>
</dbReference>
<dbReference type="Proteomes" id="UP001472677">
    <property type="component" value="Unassembled WGS sequence"/>
</dbReference>
<dbReference type="InterPro" id="IPR046960">
    <property type="entry name" value="PPR_At4g14850-like_plant"/>
</dbReference>
<evidence type="ECO:0000313" key="3">
    <source>
        <dbReference type="EMBL" id="KAK8484572.1"/>
    </source>
</evidence>
<sequence length="154" mass="16992">MRKENNLPVPFTFSALSKASSTVLDVNLGRQIHAQAILIGGDMVAWTAMVAGYAQNAKPREALELFKRMQNEGVKAAEFDDCRVCYAWLFHEMVNIGIKPDKVTFIAVLTACSHSKLVDQGRQIFATMEEKFGISPGVDHYACMANLLGRAGRL</sequence>
<keyword evidence="4" id="KW-1185">Reference proteome</keyword>
<dbReference type="Gene3D" id="1.25.40.10">
    <property type="entry name" value="Tetratricopeptide repeat domain"/>
    <property type="match status" value="2"/>
</dbReference>
<dbReference type="Pfam" id="PF01535">
    <property type="entry name" value="PPR"/>
    <property type="match status" value="1"/>
</dbReference>
<proteinExistence type="predicted"/>
<dbReference type="InterPro" id="IPR002885">
    <property type="entry name" value="PPR_rpt"/>
</dbReference>
<accession>A0ABR1ZV30</accession>
<dbReference type="Pfam" id="PF13812">
    <property type="entry name" value="PPR_3"/>
    <property type="match status" value="1"/>
</dbReference>
<feature type="repeat" description="PPR" evidence="2">
    <location>
        <begin position="42"/>
        <end position="76"/>
    </location>
</feature>
<comment type="caution">
    <text evidence="3">The sequence shown here is derived from an EMBL/GenBank/DDBJ whole genome shotgun (WGS) entry which is preliminary data.</text>
</comment>
<organism evidence="3 4">
    <name type="scientific">Hibiscus sabdariffa</name>
    <name type="common">roselle</name>
    <dbReference type="NCBI Taxonomy" id="183260"/>
    <lineage>
        <taxon>Eukaryota</taxon>
        <taxon>Viridiplantae</taxon>
        <taxon>Streptophyta</taxon>
        <taxon>Embryophyta</taxon>
        <taxon>Tracheophyta</taxon>
        <taxon>Spermatophyta</taxon>
        <taxon>Magnoliopsida</taxon>
        <taxon>eudicotyledons</taxon>
        <taxon>Gunneridae</taxon>
        <taxon>Pentapetalae</taxon>
        <taxon>rosids</taxon>
        <taxon>malvids</taxon>
        <taxon>Malvales</taxon>
        <taxon>Malvaceae</taxon>
        <taxon>Malvoideae</taxon>
        <taxon>Hibiscus</taxon>
    </lineage>
</organism>
<name>A0ABR1ZV30_9ROSI</name>
<reference evidence="3 4" key="1">
    <citation type="journal article" date="2024" name="G3 (Bethesda)">
        <title>Genome assembly of Hibiscus sabdariffa L. provides insights into metabolisms of medicinal natural products.</title>
        <authorList>
            <person name="Kim T."/>
        </authorList>
    </citation>
    <scope>NUCLEOTIDE SEQUENCE [LARGE SCALE GENOMIC DNA]</scope>
    <source>
        <strain evidence="3">TK-2024</strain>
        <tissue evidence="3">Old leaves</tissue>
    </source>
</reference>
<evidence type="ECO:0008006" key="5">
    <source>
        <dbReference type="Google" id="ProtNLM"/>
    </source>
</evidence>
<dbReference type="PANTHER" id="PTHR47926">
    <property type="entry name" value="PENTATRICOPEPTIDE REPEAT-CONTAINING PROTEIN"/>
    <property type="match status" value="1"/>
</dbReference>
<evidence type="ECO:0000256" key="1">
    <source>
        <dbReference type="ARBA" id="ARBA00022737"/>
    </source>
</evidence>
<gene>
    <name evidence="3" type="ORF">V6N12_073353</name>
</gene>
<dbReference type="InterPro" id="IPR011990">
    <property type="entry name" value="TPR-like_helical_dom_sf"/>
</dbReference>